<name>A0A7M7GTQ0_APIME</name>
<feature type="transmembrane region" description="Helical" evidence="10">
    <location>
        <begin position="139"/>
        <end position="162"/>
    </location>
</feature>
<keyword evidence="6 10" id="KW-1133">Transmembrane helix</keyword>
<evidence type="ECO:0000256" key="3">
    <source>
        <dbReference type="ARBA" id="ARBA00022606"/>
    </source>
</evidence>
<comment type="caution">
    <text evidence="10">Lacks conserved residue(s) required for the propagation of feature annotation.</text>
</comment>
<evidence type="ECO:0000313" key="13">
    <source>
        <dbReference type="RefSeq" id="XP_006565886.1"/>
    </source>
</evidence>
<dbReference type="CTD" id="5577993"/>
<dbReference type="PANTHER" id="PTHR21137">
    <property type="entry name" value="ODORANT RECEPTOR"/>
    <property type="match status" value="1"/>
</dbReference>
<evidence type="ECO:0000256" key="7">
    <source>
        <dbReference type="ARBA" id="ARBA00023136"/>
    </source>
</evidence>
<keyword evidence="12" id="KW-1185">Reference proteome</keyword>
<evidence type="ECO:0000256" key="10">
    <source>
        <dbReference type="RuleBase" id="RU351113"/>
    </source>
</evidence>
<evidence type="ECO:0000256" key="2">
    <source>
        <dbReference type="ARBA" id="ARBA00022475"/>
    </source>
</evidence>
<gene>
    <name evidence="11" type="primary">100577181</name>
    <name evidence="13" type="synonym">Or37</name>
</gene>
<feature type="transmembrane region" description="Helical" evidence="10">
    <location>
        <begin position="202"/>
        <end position="235"/>
    </location>
</feature>
<accession>A0A8B6Z1U9</accession>
<proteinExistence type="inferred from homology"/>
<evidence type="ECO:0000256" key="1">
    <source>
        <dbReference type="ARBA" id="ARBA00004651"/>
    </source>
</evidence>
<evidence type="ECO:0000256" key="5">
    <source>
        <dbReference type="ARBA" id="ARBA00022725"/>
    </source>
</evidence>
<dbReference type="GO" id="GO:0005549">
    <property type="term" value="F:odorant binding"/>
    <property type="evidence" value="ECO:0007669"/>
    <property type="project" value="InterPro"/>
</dbReference>
<feature type="transmembrane region" description="Helical" evidence="10">
    <location>
        <begin position="84"/>
        <end position="102"/>
    </location>
</feature>
<reference evidence="13" key="2">
    <citation type="submission" date="2025-04" db="UniProtKB">
        <authorList>
            <consortium name="RefSeq"/>
        </authorList>
    </citation>
    <scope>IDENTIFICATION</scope>
    <source>
        <strain evidence="13">DH4</strain>
        <tissue evidence="13">Whole body</tissue>
    </source>
</reference>
<keyword evidence="9 10" id="KW-0807">Transducer</keyword>
<evidence type="ECO:0000256" key="6">
    <source>
        <dbReference type="ARBA" id="ARBA00022989"/>
    </source>
</evidence>
<evidence type="ECO:0000256" key="4">
    <source>
        <dbReference type="ARBA" id="ARBA00022692"/>
    </source>
</evidence>
<evidence type="ECO:0000313" key="12">
    <source>
        <dbReference type="Proteomes" id="UP000005203"/>
    </source>
</evidence>
<dbReference type="GO" id="GO:0007165">
    <property type="term" value="P:signal transduction"/>
    <property type="evidence" value="ECO:0007669"/>
    <property type="project" value="UniProtKB-KW"/>
</dbReference>
<feature type="transmembrane region" description="Helical" evidence="10">
    <location>
        <begin position="50"/>
        <end position="72"/>
    </location>
</feature>
<dbReference type="GeneID" id="100577181"/>
<feature type="transmembrane region" description="Helical" evidence="10">
    <location>
        <begin position="283"/>
        <end position="302"/>
    </location>
</feature>
<reference evidence="11" key="1">
    <citation type="submission" date="2021-01" db="UniProtKB">
        <authorList>
            <consortium name="EnsemblMetazoa"/>
        </authorList>
    </citation>
    <scope>IDENTIFICATION</scope>
    <source>
        <strain evidence="11">DH4</strain>
    </source>
</reference>
<keyword evidence="5 10" id="KW-0552">Olfaction</keyword>
<organism evidence="11">
    <name type="scientific">Apis mellifera</name>
    <name type="common">Honeybee</name>
    <dbReference type="NCBI Taxonomy" id="7460"/>
    <lineage>
        <taxon>Eukaryota</taxon>
        <taxon>Metazoa</taxon>
        <taxon>Ecdysozoa</taxon>
        <taxon>Arthropoda</taxon>
        <taxon>Hexapoda</taxon>
        <taxon>Insecta</taxon>
        <taxon>Pterygota</taxon>
        <taxon>Neoptera</taxon>
        <taxon>Endopterygota</taxon>
        <taxon>Hymenoptera</taxon>
        <taxon>Apocrita</taxon>
        <taxon>Aculeata</taxon>
        <taxon>Apoidea</taxon>
        <taxon>Anthophila</taxon>
        <taxon>Apidae</taxon>
        <taxon>Apis</taxon>
    </lineage>
</organism>
<dbReference type="InterPro" id="IPR004117">
    <property type="entry name" value="7tm6_olfct_rcpt"/>
</dbReference>
<dbReference type="GO" id="GO:0004984">
    <property type="term" value="F:olfactory receptor activity"/>
    <property type="evidence" value="ECO:0007669"/>
    <property type="project" value="InterPro"/>
</dbReference>
<dbReference type="RefSeq" id="XP_006565886.1">
    <property type="nucleotide sequence ID" value="XM_006565823.3"/>
</dbReference>
<evidence type="ECO:0000256" key="9">
    <source>
        <dbReference type="ARBA" id="ARBA00023224"/>
    </source>
</evidence>
<sequence length="423" mass="48945">MMADDIATVQKEFENLNEYSIQFNKWFSKTIGVWPLPSSTSKFEKIMTRILILFCWIIALFDAISGLLHFVLVKEDIIIKLKSLAPISYIFGGGLNYAVLLLRKDDILYCIEHMETDWKTITRMTDRQIMLKNAKIGRIISCCILAFMQVSAVCFCTVLGVFKRTIKIGNESMEIYVLPSPIYKIPVDTNPGHDIVLGFQYLAAYITSATVVSAFSFATVFACHASGQLTIMIIWIKEFINRPQKENKNRIDEISVIIEHHMRILSFLERAEHLLSPICFMEMFKNILSICLFSYCILAEWSEHNIRILGTYIFAVINITLNTFLICYIGEVLTERCKKIGNMVYMTNWYRLPKKDILNLIMIITRSSVEYKITAGKIIDMSVITFDNKNCFWIFKYITSNNNVINCTHNEYIKKYVSNIYSK</sequence>
<dbReference type="GO" id="GO:0005886">
    <property type="term" value="C:plasma membrane"/>
    <property type="evidence" value="ECO:0007669"/>
    <property type="project" value="UniProtKB-SubCell"/>
</dbReference>
<dbReference type="OrthoDB" id="6617147at2759"/>
<comment type="similarity">
    <text evidence="10">Belongs to the insect chemoreceptor superfamily. Heteromeric odorant receptor channel (TC 1.A.69) family.</text>
</comment>
<dbReference type="Pfam" id="PF02949">
    <property type="entry name" value="7tm_6"/>
    <property type="match status" value="1"/>
</dbReference>
<dbReference type="Proteomes" id="UP000005203">
    <property type="component" value="Linkage group LG2"/>
</dbReference>
<dbReference type="EnsemblMetazoa" id="XM_006565823">
    <property type="protein sequence ID" value="XP_006565886"/>
    <property type="gene ID" value="GeneID_100577181"/>
</dbReference>
<comment type="subcellular location">
    <subcellularLocation>
        <location evidence="1 10">Cell membrane</location>
        <topology evidence="1 10">Multi-pass membrane protein</topology>
    </subcellularLocation>
</comment>
<keyword evidence="8 10" id="KW-0675">Receptor</keyword>
<feature type="transmembrane region" description="Helical" evidence="10">
    <location>
        <begin position="308"/>
        <end position="329"/>
    </location>
</feature>
<dbReference type="AlphaFoldDB" id="A0A7M7GTQ0"/>
<keyword evidence="7 10" id="KW-0472">Membrane</keyword>
<protein>
    <recommendedName>
        <fullName evidence="10">Odorant receptor</fullName>
    </recommendedName>
</protein>
<keyword evidence="2" id="KW-1003">Cell membrane</keyword>
<keyword evidence="4 10" id="KW-0812">Transmembrane</keyword>
<keyword evidence="3 10" id="KW-0716">Sensory transduction</keyword>
<evidence type="ECO:0000313" key="11">
    <source>
        <dbReference type="EnsemblMetazoa" id="XP_006565886"/>
    </source>
</evidence>
<accession>A0A7M7GTQ0</accession>
<dbReference type="PANTHER" id="PTHR21137:SF35">
    <property type="entry name" value="ODORANT RECEPTOR 19A-RELATED"/>
    <property type="match status" value="1"/>
</dbReference>
<evidence type="ECO:0000256" key="8">
    <source>
        <dbReference type="ARBA" id="ARBA00023170"/>
    </source>
</evidence>